<accession>A0ABS4XCW7</accession>
<dbReference type="SUPFAM" id="SSF52402">
    <property type="entry name" value="Adenine nucleotide alpha hydrolases-like"/>
    <property type="match status" value="1"/>
</dbReference>
<dbReference type="Proteomes" id="UP001296993">
    <property type="component" value="Unassembled WGS sequence"/>
</dbReference>
<evidence type="ECO:0000259" key="1">
    <source>
        <dbReference type="Pfam" id="PF00582"/>
    </source>
</evidence>
<name>A0ABS4XCW7_9MICC</name>
<dbReference type="CDD" id="cd00293">
    <property type="entry name" value="USP-like"/>
    <property type="match status" value="1"/>
</dbReference>
<dbReference type="EMBL" id="JAGIOF010000001">
    <property type="protein sequence ID" value="MBP2386238.1"/>
    <property type="molecule type" value="Genomic_DNA"/>
</dbReference>
<comment type="caution">
    <text evidence="2">The sequence shown here is derived from an EMBL/GenBank/DDBJ whole genome shotgun (WGS) entry which is preliminary data.</text>
</comment>
<evidence type="ECO:0000313" key="3">
    <source>
        <dbReference type="Proteomes" id="UP001296993"/>
    </source>
</evidence>
<proteinExistence type="predicted"/>
<protein>
    <submittedName>
        <fullName evidence="2">Nucleotide-binding universal stress UspA family protein</fullName>
    </submittedName>
</protein>
<dbReference type="InterPro" id="IPR006016">
    <property type="entry name" value="UspA"/>
</dbReference>
<dbReference type="Gene3D" id="3.40.50.12370">
    <property type="match status" value="1"/>
</dbReference>
<keyword evidence="3" id="KW-1185">Reference proteome</keyword>
<evidence type="ECO:0000313" key="2">
    <source>
        <dbReference type="EMBL" id="MBP2386238.1"/>
    </source>
</evidence>
<feature type="domain" description="UspA" evidence="1">
    <location>
        <begin position="21"/>
        <end position="155"/>
    </location>
</feature>
<gene>
    <name evidence="2" type="ORF">JOF47_001749</name>
</gene>
<reference evidence="2 3" key="1">
    <citation type="submission" date="2021-03" db="EMBL/GenBank/DDBJ databases">
        <title>Sequencing the genomes of 1000 actinobacteria strains.</title>
        <authorList>
            <person name="Klenk H.-P."/>
        </authorList>
    </citation>
    <scope>NUCLEOTIDE SEQUENCE [LARGE SCALE GENOMIC DNA]</scope>
    <source>
        <strain evidence="2 3">DSM 15797</strain>
    </source>
</reference>
<dbReference type="Pfam" id="PF00582">
    <property type="entry name" value="Usp"/>
    <property type="match status" value="1"/>
</dbReference>
<dbReference type="RefSeq" id="WP_209997172.1">
    <property type="nucleotide sequence ID" value="NZ_BAAAJY010000023.1"/>
</dbReference>
<organism evidence="2 3">
    <name type="scientific">Paeniglutamicibacter kerguelensis</name>
    <dbReference type="NCBI Taxonomy" id="254788"/>
    <lineage>
        <taxon>Bacteria</taxon>
        <taxon>Bacillati</taxon>
        <taxon>Actinomycetota</taxon>
        <taxon>Actinomycetes</taxon>
        <taxon>Micrococcales</taxon>
        <taxon>Micrococcaceae</taxon>
        <taxon>Paeniglutamicibacter</taxon>
    </lineage>
</organism>
<sequence length="163" mass="17528">MNRDNHKGPLIVGVIPRQHPDVVSQAAFLAEQLGRTIIFVFVEPKSHLAAWNLTVRMTDLPVPPMEIEVDMSADAAGIFTAIGDLMVDSSATWILRIVGGEPWVALIRLADEAAGSMFVVGTREPHFGAHLAEFLNGAVVSRLATHLHLPVLVVPAAAQSGNR</sequence>